<evidence type="ECO:0000259" key="3">
    <source>
        <dbReference type="Pfam" id="PF16655"/>
    </source>
</evidence>
<dbReference type="PANTHER" id="PTHR43606">
    <property type="entry name" value="PHOSPHATASE, PUTATIVE (AFU_ORTHOLOGUE AFUA_6G08710)-RELATED"/>
    <property type="match status" value="1"/>
</dbReference>
<proteinExistence type="predicted"/>
<dbReference type="Proteomes" id="UP000225108">
    <property type="component" value="Unassembled WGS sequence"/>
</dbReference>
<dbReference type="Gene3D" id="3.60.21.70">
    <property type="entry name" value="PhoD-like phosphatase"/>
    <property type="match status" value="1"/>
</dbReference>
<dbReference type="InterPro" id="IPR006311">
    <property type="entry name" value="TAT_signal"/>
</dbReference>
<dbReference type="PROSITE" id="PS51318">
    <property type="entry name" value="TAT"/>
    <property type="match status" value="1"/>
</dbReference>
<dbReference type="InterPro" id="IPR052900">
    <property type="entry name" value="Phospholipid_Metab_Enz"/>
</dbReference>
<dbReference type="Pfam" id="PF16655">
    <property type="entry name" value="PhoD_N"/>
    <property type="match status" value="1"/>
</dbReference>
<dbReference type="InterPro" id="IPR029052">
    <property type="entry name" value="Metallo-depent_PP-like"/>
</dbReference>
<feature type="region of interest" description="Disordered" evidence="1">
    <location>
        <begin position="554"/>
        <end position="578"/>
    </location>
</feature>
<dbReference type="InterPro" id="IPR032093">
    <property type="entry name" value="PhoD_N"/>
</dbReference>
<evidence type="ECO:0000313" key="4">
    <source>
        <dbReference type="EMBL" id="PHV65231.1"/>
    </source>
</evidence>
<dbReference type="InterPro" id="IPR038607">
    <property type="entry name" value="PhoD-like_sf"/>
</dbReference>
<dbReference type="Gene3D" id="2.60.40.380">
    <property type="entry name" value="Purple acid phosphatase-like, N-terminal"/>
    <property type="match status" value="1"/>
</dbReference>
<dbReference type="PANTHER" id="PTHR43606:SF2">
    <property type="entry name" value="ALKALINE PHOSPHATASE FAMILY PROTEIN (AFU_ORTHOLOGUE AFUA_5G03860)"/>
    <property type="match status" value="1"/>
</dbReference>
<gene>
    <name evidence="4" type="ORF">CSW57_15585</name>
</gene>
<name>A0A2G3PHD7_WILMA</name>
<feature type="domain" description="PhoD-like phosphatase metallophosphatase" evidence="2">
    <location>
        <begin position="183"/>
        <end position="542"/>
    </location>
</feature>
<evidence type="ECO:0000259" key="2">
    <source>
        <dbReference type="Pfam" id="PF09423"/>
    </source>
</evidence>
<dbReference type="RefSeq" id="WP_099383648.1">
    <property type="nucleotide sequence ID" value="NZ_PEBD01000010.1"/>
</dbReference>
<evidence type="ECO:0000313" key="5">
    <source>
        <dbReference type="Proteomes" id="UP000225108"/>
    </source>
</evidence>
<dbReference type="SUPFAM" id="SSF56300">
    <property type="entry name" value="Metallo-dependent phosphatases"/>
    <property type="match status" value="1"/>
</dbReference>
<dbReference type="AlphaFoldDB" id="A0A2G3PHD7"/>
<dbReference type="EMBL" id="PEBD01000010">
    <property type="protein sequence ID" value="PHV65231.1"/>
    <property type="molecule type" value="Genomic_DNA"/>
</dbReference>
<feature type="region of interest" description="Disordered" evidence="1">
    <location>
        <begin position="1"/>
        <end position="29"/>
    </location>
</feature>
<feature type="compositionally biased region" description="Polar residues" evidence="1">
    <location>
        <begin position="565"/>
        <end position="578"/>
    </location>
</feature>
<protein>
    <submittedName>
        <fullName evidence="4">Alkaline phosphatase</fullName>
    </submittedName>
</protein>
<feature type="compositionally biased region" description="Low complexity" evidence="1">
    <location>
        <begin position="1"/>
        <end position="17"/>
    </location>
</feature>
<comment type="caution">
    <text evidence="4">The sequence shown here is derived from an EMBL/GenBank/DDBJ whole genome shotgun (WGS) entry which is preliminary data.</text>
</comment>
<feature type="domain" description="Phospholipase D N-terminal" evidence="3">
    <location>
        <begin position="69"/>
        <end position="170"/>
    </location>
</feature>
<reference evidence="4 5" key="1">
    <citation type="submission" date="2017-10" db="EMBL/GenBank/DDBJ databases">
        <title>The draft genome sequence of Williamsia sp. BULT 1.1 isolated from the semi-arid grassland soils from South Africa.</title>
        <authorList>
            <person name="Kabwe M.H."/>
            <person name="Govender N."/>
            <person name="Mutseka Lunga P."/>
            <person name="Vikram S."/>
            <person name="Makhalanyane T.P."/>
        </authorList>
    </citation>
    <scope>NUCLEOTIDE SEQUENCE [LARGE SCALE GENOMIC DNA]</scope>
    <source>
        <strain evidence="4 5">BULT 1.1</strain>
    </source>
</reference>
<dbReference type="CDD" id="cd07389">
    <property type="entry name" value="MPP_PhoD"/>
    <property type="match status" value="1"/>
</dbReference>
<organism evidence="4 5">
    <name type="scientific">Williamsia marianensis</name>
    <dbReference type="NCBI Taxonomy" id="85044"/>
    <lineage>
        <taxon>Bacteria</taxon>
        <taxon>Bacillati</taxon>
        <taxon>Actinomycetota</taxon>
        <taxon>Actinomycetes</taxon>
        <taxon>Mycobacteriales</taxon>
        <taxon>Nocardiaceae</taxon>
        <taxon>Williamsia</taxon>
    </lineage>
</organism>
<evidence type="ECO:0000256" key="1">
    <source>
        <dbReference type="SAM" id="MobiDB-lite"/>
    </source>
</evidence>
<sequence>MSAIPESSRASASASSADHLTSGPPVSGPSRRTFLGGAAIGAVGVLGTVYAGSATADGTKAPSGNVFRHGVASGDPLPDRVILWTRVTPTPDAVPGSGTGASTTVRWEVATSPDFGSVVSSGVTTTGPEQDLTVKVDAGGLSPNTNYHFRFHVTGGPAAGSMSPVGQTKTAPATAADVAKVRFGVVSCSNWEAGYFSAYRHLAAQPGLDAIVHLGDYIYEYGTAEFGGGTGVVRPHDPLHEIVSLADYRTRHGQYKSDPDLQAAHLDLPWICTWDDHESANDAYAGGAENHDASEGDWPARKAASEQAYFEWMPVRPEADAGGRHLYRRLRYGNLLEISMLDLRTYRTEQQSMLSNKVDSTSASITGSAQMSWLTNGVVSSPTRWKIVGNPVMISPILIPPLEPATTAALTDLLGVPKGGIPLNSDAWDGYTADRDRLHKALRDNHVENTVFITGDIHMSFACDVPVDAANYPGAGTVGTELVVTSVTSNNIDDIVGAPEYTVGAAAAVAMTNINRHIRWVDTDAHGYAVLTVTPAATQMDWFFVNNRADPRSGQRYGQSWRVPSGTQRVQPSGSPAQ</sequence>
<accession>A0A2G3PHD7</accession>
<dbReference type="Pfam" id="PF09423">
    <property type="entry name" value="PhoD"/>
    <property type="match status" value="1"/>
</dbReference>
<dbReference type="InterPro" id="IPR018946">
    <property type="entry name" value="PhoD-like_MPP"/>
</dbReference>